<accession>A0A835IQX0</accession>
<organism evidence="1 2">
    <name type="scientific">Coptis chinensis</name>
    <dbReference type="NCBI Taxonomy" id="261450"/>
    <lineage>
        <taxon>Eukaryota</taxon>
        <taxon>Viridiplantae</taxon>
        <taxon>Streptophyta</taxon>
        <taxon>Embryophyta</taxon>
        <taxon>Tracheophyta</taxon>
        <taxon>Spermatophyta</taxon>
        <taxon>Magnoliopsida</taxon>
        <taxon>Ranunculales</taxon>
        <taxon>Ranunculaceae</taxon>
        <taxon>Coptidoideae</taxon>
        <taxon>Coptis</taxon>
    </lineage>
</organism>
<evidence type="ECO:0000313" key="2">
    <source>
        <dbReference type="Proteomes" id="UP000631114"/>
    </source>
</evidence>
<name>A0A835IQX0_9MAGN</name>
<comment type="caution">
    <text evidence="1">The sequence shown here is derived from an EMBL/GenBank/DDBJ whole genome shotgun (WGS) entry which is preliminary data.</text>
</comment>
<dbReference type="Proteomes" id="UP000631114">
    <property type="component" value="Unassembled WGS sequence"/>
</dbReference>
<keyword evidence="2" id="KW-1185">Reference proteome</keyword>
<reference evidence="1 2" key="1">
    <citation type="submission" date="2020-10" db="EMBL/GenBank/DDBJ databases">
        <title>The Coptis chinensis genome and diversification of protoberbering-type alkaloids.</title>
        <authorList>
            <person name="Wang B."/>
            <person name="Shu S."/>
            <person name="Song C."/>
            <person name="Liu Y."/>
        </authorList>
    </citation>
    <scope>NUCLEOTIDE SEQUENCE [LARGE SCALE GENOMIC DNA]</scope>
    <source>
        <strain evidence="1">HL-2020</strain>
        <tissue evidence="1">Leaf</tissue>
    </source>
</reference>
<gene>
    <name evidence="1" type="ORF">IFM89_018490</name>
</gene>
<dbReference type="EMBL" id="JADFTS010000002">
    <property type="protein sequence ID" value="KAF9621273.1"/>
    <property type="molecule type" value="Genomic_DNA"/>
</dbReference>
<protein>
    <recommendedName>
        <fullName evidence="3">F-box associated domain-containing protein</fullName>
    </recommendedName>
</protein>
<dbReference type="AlphaFoldDB" id="A0A835IQX0"/>
<evidence type="ECO:0000313" key="1">
    <source>
        <dbReference type="EMBL" id="KAF9621273.1"/>
    </source>
</evidence>
<proteinExistence type="predicted"/>
<sequence>MDREIFSTMSHPGLPCLQRLHRAELKEMEGKLCWFRISFAAMTIVIWMLEDYERQVWVERHVVRLAPVVRALYFKQTKVIHIYGDELLIACSFRKLVFYNLKLRTFRRVAKNRLSGGHELHVVPHVSSLVSLNVDGVLTLSV</sequence>
<evidence type="ECO:0008006" key="3">
    <source>
        <dbReference type="Google" id="ProtNLM"/>
    </source>
</evidence>